<dbReference type="UniPathway" id="UPA00068">
    <property type="reaction ID" value="UER00113"/>
</dbReference>
<evidence type="ECO:0000256" key="7">
    <source>
        <dbReference type="ARBA" id="ARBA00022840"/>
    </source>
</evidence>
<sequence>MSPTAPAVRCSTGRVPACRPTAGHRSAARCSQDHEGRRSPGTALRAAATAHRSHAPTGDPASSTARTATSGLGGPVFHQARPGGPSSRPAHCAGSVFHRACPVGGVPVRSTPLGRCFSPTRSGGRCSTAPTPVGGVPARPAPVGRCSPSPLRWAEVPVHRVVGPAREGGPVLTAVAFSGGPASTAALRALPGPVTAVVVDLGQGGGVVAEAVRAALAAGASDAVVVDARDAFADDHCLPALRANAPHADPRPLGAALTHPALATHLVRAAEHLGATRLAHGRPDSHLAAALAALAPGALVPSPRTSAATQPMTGLLMTGLPACAPAAPTSLWDRPGATPPEPAELTVAFDRGVPVALDGETHTARQLLQELARRTGAPAARALTTAHRALEQLTLAPAELRRKRLLDRRWTQLVHAGGWSTPLRRDLDAELADTQHHVTGRVTLRLGVGPAVVTARADDPPVSRRASTGQRCRMAPDRSAPVRSAPAEVHAGTAS</sequence>
<name>A0A290ZBZ0_9PSEU</name>
<reference evidence="11" key="1">
    <citation type="submission" date="2017-09" db="EMBL/GenBank/DDBJ databases">
        <title>Complete Genome Sequence of ansamitocin-producing Bacterium Actinosynnema pretiosum X47.</title>
        <authorList>
            <person name="Cao G."/>
            <person name="Zong G."/>
            <person name="Zhong C."/>
            <person name="Fu J."/>
        </authorList>
    </citation>
    <scope>NUCLEOTIDE SEQUENCE [LARGE SCALE GENOMIC DNA]</scope>
    <source>
        <strain evidence="11">X47</strain>
    </source>
</reference>
<feature type="domain" description="Arginosuccinate synthase-like N-terminal" evidence="9">
    <location>
        <begin position="175"/>
        <end position="281"/>
    </location>
</feature>
<evidence type="ECO:0000256" key="8">
    <source>
        <dbReference type="SAM" id="MobiDB-lite"/>
    </source>
</evidence>
<dbReference type="GO" id="GO:0000053">
    <property type="term" value="P:argininosuccinate metabolic process"/>
    <property type="evidence" value="ECO:0007669"/>
    <property type="project" value="TreeGrafter"/>
</dbReference>
<dbReference type="GO" id="GO:0006526">
    <property type="term" value="P:L-arginine biosynthetic process"/>
    <property type="evidence" value="ECO:0007669"/>
    <property type="project" value="UniProtKB-UniPathway"/>
</dbReference>
<evidence type="ECO:0000256" key="1">
    <source>
        <dbReference type="ARBA" id="ARBA00004967"/>
    </source>
</evidence>
<dbReference type="EC" id="6.3.4.5" evidence="2"/>
<evidence type="ECO:0000256" key="5">
    <source>
        <dbReference type="ARBA" id="ARBA00022605"/>
    </source>
</evidence>
<feature type="region of interest" description="Disordered" evidence="8">
    <location>
        <begin position="456"/>
        <end position="495"/>
    </location>
</feature>
<evidence type="ECO:0000313" key="12">
    <source>
        <dbReference type="Proteomes" id="UP000218505"/>
    </source>
</evidence>
<dbReference type="GO" id="GO:0000050">
    <property type="term" value="P:urea cycle"/>
    <property type="evidence" value="ECO:0007669"/>
    <property type="project" value="TreeGrafter"/>
</dbReference>
<dbReference type="KEGG" id="apre:CNX65_27160"/>
<dbReference type="InterPro" id="IPR048268">
    <property type="entry name" value="Arginosuc_syn_C"/>
</dbReference>
<dbReference type="GO" id="GO:0005737">
    <property type="term" value="C:cytoplasm"/>
    <property type="evidence" value="ECO:0007669"/>
    <property type="project" value="TreeGrafter"/>
</dbReference>
<dbReference type="EMBL" id="CP023445">
    <property type="protein sequence ID" value="ATE56499.1"/>
    <property type="molecule type" value="Genomic_DNA"/>
</dbReference>
<dbReference type="InterPro" id="IPR024074">
    <property type="entry name" value="AS_cat/multimer_dom_body"/>
</dbReference>
<evidence type="ECO:0000259" key="9">
    <source>
        <dbReference type="Pfam" id="PF00764"/>
    </source>
</evidence>
<keyword evidence="7" id="KW-0067">ATP-binding</keyword>
<evidence type="ECO:0000256" key="2">
    <source>
        <dbReference type="ARBA" id="ARBA00012286"/>
    </source>
</evidence>
<keyword evidence="12" id="KW-1185">Reference proteome</keyword>
<keyword evidence="6" id="KW-0547">Nucleotide-binding</keyword>
<comment type="pathway">
    <text evidence="1">Amino-acid biosynthesis; L-arginine biosynthesis; L-arginine from L-ornithine and carbamoyl phosphate: step 2/3.</text>
</comment>
<keyword evidence="3" id="KW-0055">Arginine biosynthesis</keyword>
<dbReference type="Pfam" id="PF00764">
    <property type="entry name" value="Arginosuc_synth"/>
    <property type="match status" value="1"/>
</dbReference>
<keyword evidence="5" id="KW-0028">Amino-acid biosynthesis</keyword>
<evidence type="ECO:0000259" key="10">
    <source>
        <dbReference type="Pfam" id="PF20979"/>
    </source>
</evidence>
<dbReference type="Gene3D" id="3.90.1260.10">
    <property type="entry name" value="Argininosuccinate synthetase, chain A, domain 2"/>
    <property type="match status" value="1"/>
</dbReference>
<dbReference type="InterPro" id="IPR014729">
    <property type="entry name" value="Rossmann-like_a/b/a_fold"/>
</dbReference>
<evidence type="ECO:0000256" key="6">
    <source>
        <dbReference type="ARBA" id="ARBA00022741"/>
    </source>
</evidence>
<dbReference type="PANTHER" id="PTHR11587:SF2">
    <property type="entry name" value="ARGININOSUCCINATE SYNTHASE"/>
    <property type="match status" value="1"/>
</dbReference>
<accession>A0A290ZBZ0</accession>
<feature type="compositionally biased region" description="Polar residues" evidence="8">
    <location>
        <begin position="60"/>
        <end position="70"/>
    </location>
</feature>
<dbReference type="SUPFAM" id="SSF69864">
    <property type="entry name" value="Argininosuccinate synthetase, C-terminal domain"/>
    <property type="match status" value="1"/>
</dbReference>
<dbReference type="Proteomes" id="UP000218505">
    <property type="component" value="Chromosome"/>
</dbReference>
<protein>
    <recommendedName>
        <fullName evidence="2">argininosuccinate synthase</fullName>
        <ecNumber evidence="2">6.3.4.5</ecNumber>
    </recommendedName>
</protein>
<dbReference type="Pfam" id="PF20979">
    <property type="entry name" value="Arginosuc_syn_C"/>
    <property type="match status" value="1"/>
</dbReference>
<evidence type="ECO:0000256" key="3">
    <source>
        <dbReference type="ARBA" id="ARBA00022571"/>
    </source>
</evidence>
<evidence type="ECO:0000313" key="11">
    <source>
        <dbReference type="EMBL" id="ATE56499.1"/>
    </source>
</evidence>
<dbReference type="GO" id="GO:0004055">
    <property type="term" value="F:argininosuccinate synthase activity"/>
    <property type="evidence" value="ECO:0007669"/>
    <property type="project" value="UniProtKB-EC"/>
</dbReference>
<proteinExistence type="predicted"/>
<dbReference type="SUPFAM" id="SSF52402">
    <property type="entry name" value="Adenine nucleotide alpha hydrolases-like"/>
    <property type="match status" value="1"/>
</dbReference>
<dbReference type="InterPro" id="IPR001518">
    <property type="entry name" value="Arginosuc_synth"/>
</dbReference>
<dbReference type="PANTHER" id="PTHR11587">
    <property type="entry name" value="ARGININOSUCCINATE SYNTHASE"/>
    <property type="match status" value="1"/>
</dbReference>
<evidence type="ECO:0000256" key="4">
    <source>
        <dbReference type="ARBA" id="ARBA00022598"/>
    </source>
</evidence>
<organism evidence="11 12">
    <name type="scientific">Actinosynnema pretiosum</name>
    <dbReference type="NCBI Taxonomy" id="42197"/>
    <lineage>
        <taxon>Bacteria</taxon>
        <taxon>Bacillati</taxon>
        <taxon>Actinomycetota</taxon>
        <taxon>Actinomycetes</taxon>
        <taxon>Pseudonocardiales</taxon>
        <taxon>Pseudonocardiaceae</taxon>
        <taxon>Actinosynnema</taxon>
    </lineage>
</organism>
<feature type="region of interest" description="Disordered" evidence="8">
    <location>
        <begin position="1"/>
        <end position="90"/>
    </location>
</feature>
<gene>
    <name evidence="11" type="ORF">CNX65_27160</name>
</gene>
<dbReference type="GO" id="GO:0005524">
    <property type="term" value="F:ATP binding"/>
    <property type="evidence" value="ECO:0007669"/>
    <property type="project" value="UniProtKB-KW"/>
</dbReference>
<dbReference type="Gene3D" id="3.40.50.620">
    <property type="entry name" value="HUPs"/>
    <property type="match status" value="1"/>
</dbReference>
<feature type="domain" description="Arginosuccinate synthase C-terminal" evidence="10">
    <location>
        <begin position="377"/>
        <end position="457"/>
    </location>
</feature>
<keyword evidence="4" id="KW-0436">Ligase</keyword>
<dbReference type="AlphaFoldDB" id="A0A290ZBZ0"/>
<dbReference type="InterPro" id="IPR048267">
    <property type="entry name" value="Arginosuc_syn_N"/>
</dbReference>